<organism evidence="1 2">
    <name type="scientific">SAR86 cluster bacterium</name>
    <dbReference type="NCBI Taxonomy" id="2030880"/>
    <lineage>
        <taxon>Bacteria</taxon>
        <taxon>Pseudomonadati</taxon>
        <taxon>Pseudomonadota</taxon>
        <taxon>Gammaproteobacteria</taxon>
        <taxon>SAR86 cluster</taxon>
    </lineage>
</organism>
<name>A0A2A5CG49_9GAMM</name>
<sequence length="261" mass="30249">MLKNLIKPEWENLMGKVLAFILLSPLCGILTGIQGALAQVEVDADYLSLITEYVYKIENIYDGSWAFTYTVDDKVEMESRTIRRDTSLPFLQSETLLAINGMPPSEERLQKHAERRQRAFLRRQNNQNRAVEDEEEGNEQDRFLEMIIPQSVHLIKQEGELLYLGFQAIEEGREKVYEKLQGVLILDTGAEFIKELQVSVTESFSPFFLSKVESGYFSIRFNLFDGVPMQSEISFELEGRAFFIRDLSEDREIVWTDIVRI</sequence>
<proteinExistence type="predicted"/>
<dbReference type="EMBL" id="NVWI01000002">
    <property type="protein sequence ID" value="PCJ42839.1"/>
    <property type="molecule type" value="Genomic_DNA"/>
</dbReference>
<evidence type="ECO:0000313" key="1">
    <source>
        <dbReference type="EMBL" id="PCJ42839.1"/>
    </source>
</evidence>
<accession>A0A2A5CG49</accession>
<dbReference type="Proteomes" id="UP000228987">
    <property type="component" value="Unassembled WGS sequence"/>
</dbReference>
<gene>
    <name evidence="1" type="ORF">COA71_04900</name>
</gene>
<comment type="caution">
    <text evidence="1">The sequence shown here is derived from an EMBL/GenBank/DDBJ whole genome shotgun (WGS) entry which is preliminary data.</text>
</comment>
<dbReference type="AlphaFoldDB" id="A0A2A5CG49"/>
<evidence type="ECO:0000313" key="2">
    <source>
        <dbReference type="Proteomes" id="UP000228987"/>
    </source>
</evidence>
<protein>
    <submittedName>
        <fullName evidence="1">Uncharacterized protein</fullName>
    </submittedName>
</protein>
<reference evidence="2" key="1">
    <citation type="submission" date="2017-08" db="EMBL/GenBank/DDBJ databases">
        <title>A dynamic microbial community with high functional redundancy inhabits the cold, oxic subseafloor aquifer.</title>
        <authorList>
            <person name="Tully B.J."/>
            <person name="Wheat C.G."/>
            <person name="Glazer B.T."/>
            <person name="Huber J.A."/>
        </authorList>
    </citation>
    <scope>NUCLEOTIDE SEQUENCE [LARGE SCALE GENOMIC DNA]</scope>
</reference>